<evidence type="ECO:0000313" key="3">
    <source>
        <dbReference type="Proteomes" id="UP000198372"/>
    </source>
</evidence>
<evidence type="ECO:0000256" key="1">
    <source>
        <dbReference type="SAM" id="Coils"/>
    </source>
</evidence>
<organism evidence="2 3">
    <name type="scientific">Microbotryum intermedium</name>
    <dbReference type="NCBI Taxonomy" id="269621"/>
    <lineage>
        <taxon>Eukaryota</taxon>
        <taxon>Fungi</taxon>
        <taxon>Dikarya</taxon>
        <taxon>Basidiomycota</taxon>
        <taxon>Pucciniomycotina</taxon>
        <taxon>Microbotryomycetes</taxon>
        <taxon>Microbotryales</taxon>
        <taxon>Microbotryaceae</taxon>
        <taxon>Microbotryum</taxon>
    </lineage>
</organism>
<dbReference type="GO" id="GO:0003824">
    <property type="term" value="F:catalytic activity"/>
    <property type="evidence" value="ECO:0007669"/>
    <property type="project" value="UniProtKB-ARBA"/>
</dbReference>
<keyword evidence="3" id="KW-1185">Reference proteome</keyword>
<dbReference type="PANTHER" id="PTHR31047:SF0">
    <property type="entry name" value="MEIOTICALLY UP-REGULATED GENE 157 PROTEIN"/>
    <property type="match status" value="1"/>
</dbReference>
<dbReference type="STRING" id="269621.A0A238F6H4"/>
<gene>
    <name evidence="2" type="ORF">BQ2448_858</name>
</gene>
<feature type="coiled-coil region" evidence="1">
    <location>
        <begin position="387"/>
        <end position="414"/>
    </location>
</feature>
<dbReference type="GO" id="GO:0005975">
    <property type="term" value="P:carbohydrate metabolic process"/>
    <property type="evidence" value="ECO:0007669"/>
    <property type="project" value="InterPro"/>
</dbReference>
<dbReference type="PIRSF" id="PIRSF028846">
    <property type="entry name" value="UCP028846"/>
    <property type="match status" value="1"/>
</dbReference>
<evidence type="ECO:0000313" key="2">
    <source>
        <dbReference type="EMBL" id="SCV68737.1"/>
    </source>
</evidence>
<dbReference type="SMART" id="SM01149">
    <property type="entry name" value="DUF1237"/>
    <property type="match status" value="1"/>
</dbReference>
<dbReference type="SUPFAM" id="SSF48208">
    <property type="entry name" value="Six-hairpin glycosidases"/>
    <property type="match status" value="2"/>
</dbReference>
<dbReference type="EMBL" id="FMSP01000003">
    <property type="protein sequence ID" value="SCV68737.1"/>
    <property type="molecule type" value="Genomic_DNA"/>
</dbReference>
<accession>A0A238F6H4</accession>
<proteinExistence type="predicted"/>
<dbReference type="InterPro" id="IPR008313">
    <property type="entry name" value="GH125"/>
</dbReference>
<name>A0A238F6H4_9BASI</name>
<reference evidence="3" key="1">
    <citation type="submission" date="2016-09" db="EMBL/GenBank/DDBJ databases">
        <authorList>
            <person name="Jeantristanb JTB J.-T."/>
            <person name="Ricardo R."/>
        </authorList>
    </citation>
    <scope>NUCLEOTIDE SEQUENCE [LARGE SCALE GENOMIC DNA]</scope>
</reference>
<protein>
    <submittedName>
        <fullName evidence="2">BQ2448_858 protein</fullName>
    </submittedName>
</protein>
<dbReference type="PANTHER" id="PTHR31047">
    <property type="entry name" value="MEIOTICALLY UP-REGULATED GENE 157 PROTEIN"/>
    <property type="match status" value="1"/>
</dbReference>
<dbReference type="AlphaFoldDB" id="A0A238F6H4"/>
<dbReference type="InterPro" id="IPR008928">
    <property type="entry name" value="6-hairpin_glycosidase_sf"/>
</dbReference>
<dbReference type="InterPro" id="IPR012341">
    <property type="entry name" value="6hp_glycosidase-like_sf"/>
</dbReference>
<dbReference type="Gene3D" id="1.50.10.10">
    <property type="match status" value="1"/>
</dbReference>
<sequence>MSIPLPDCRPSVPDRSFVSALAEARLVECLASIRDRSLQTLFSNCWLNTLDTTIFDHFADEGQADLARAQPRTWVITGQFKLPDSSSDWVSESGRGITAIDTSFSACNRQQQQCTHHIRIDLGQAPYLSLLAPPPGTDPTTFDPDEREWAALYRLILGVVYAQASCILLHPFSNAFVPPTSTVSTGDNADQVHPPPPKPVLDRNGHGLRVWESKWELDSLCAFFDLSAKLAQNASRTDFVGNEQWVEAVRLALKVCRLQQRGTQEEYDLLQRAQAQKEGDETSLDGTLPWATSESEGPFTYDGAQGVYQFQRPTSTASETRAMSGLGEPAKRCGLVKSAFRPSDDATVLPFLIPSNCFLVASLGKLADTVHSHILSDGSRPNRSSRSVREAIQLAELEREMRALADEVSEAIRTQAMVKVLNAQGQEEVVLAYEVDGCGSYLLADDANLPSLLSLPFLGYCDNTLPLYVSTRSLVLSPRNKWFFCGSAGTGIGGMHLGLNFIWPMSIIMRALTSDDDHEILECLDMLKTSTGGTGLMHESFEKDDSRRFTRGWFAWANGLFGELILDVWARNPHLLS</sequence>
<keyword evidence="1" id="KW-0175">Coiled coil</keyword>
<dbReference type="Pfam" id="PF06824">
    <property type="entry name" value="Glyco_hydro_125"/>
    <property type="match status" value="1"/>
</dbReference>
<dbReference type="Proteomes" id="UP000198372">
    <property type="component" value="Unassembled WGS sequence"/>
</dbReference>
<dbReference type="OrthoDB" id="7771656at2759"/>